<evidence type="ECO:0000313" key="3">
    <source>
        <dbReference type="Proteomes" id="UP000236724"/>
    </source>
</evidence>
<evidence type="ECO:0000313" key="2">
    <source>
        <dbReference type="EMBL" id="SEH09275.1"/>
    </source>
</evidence>
<name>A0A1H6FJR1_9GAMM</name>
<protein>
    <recommendedName>
        <fullName evidence="4">DUF29 domain-containing protein</fullName>
    </recommendedName>
</protein>
<dbReference type="EMBL" id="FMSV02000558">
    <property type="protein sequence ID" value="SEH09146.1"/>
    <property type="molecule type" value="Genomic_DNA"/>
</dbReference>
<dbReference type="PANTHER" id="PTHR34235">
    <property type="entry name" value="SLR1203 PROTEIN-RELATED"/>
    <property type="match status" value="1"/>
</dbReference>
<sequence>MNKRERRALESYLRNVILHLLKWTYQPNFRGNSWRQSIRNGRIAIAKILRDSPSLKKEVASFIQDEYEAAVADAVDEIGLERKTFPASNPFSEQQICDKAFFPN</sequence>
<dbReference type="Proteomes" id="UP000236724">
    <property type="component" value="Unassembled WGS sequence"/>
</dbReference>
<dbReference type="EMBL" id="FMSV02000559">
    <property type="protein sequence ID" value="SEH09275.1"/>
    <property type="molecule type" value="Genomic_DNA"/>
</dbReference>
<evidence type="ECO:0008006" key="4">
    <source>
        <dbReference type="Google" id="ProtNLM"/>
    </source>
</evidence>
<dbReference type="AlphaFoldDB" id="A0A1H6FJR1"/>
<reference evidence="2 3" key="1">
    <citation type="submission" date="2016-10" db="EMBL/GenBank/DDBJ databases">
        <authorList>
            <person name="de Groot N.N."/>
        </authorList>
    </citation>
    <scope>NUCLEOTIDE SEQUENCE [LARGE SCALE GENOMIC DNA]</scope>
    <source>
        <strain evidence="2">MBHS1</strain>
    </source>
</reference>
<evidence type="ECO:0000313" key="1">
    <source>
        <dbReference type="EMBL" id="SEH09146.1"/>
    </source>
</evidence>
<proteinExistence type="predicted"/>
<dbReference type="Pfam" id="PF01724">
    <property type="entry name" value="DUF29"/>
    <property type="match status" value="1"/>
</dbReference>
<dbReference type="InterPro" id="IPR002636">
    <property type="entry name" value="DUF29"/>
</dbReference>
<accession>A0A1H6FJR1</accession>
<dbReference type="Gene3D" id="1.20.1220.20">
    <property type="entry name" value="Uncharcterised protein PF01724"/>
    <property type="match status" value="1"/>
</dbReference>
<keyword evidence="3" id="KW-1185">Reference proteome</keyword>
<organism evidence="2 3">
    <name type="scientific">Candidatus Venteria ishoeyi</name>
    <dbReference type="NCBI Taxonomy" id="1899563"/>
    <lineage>
        <taxon>Bacteria</taxon>
        <taxon>Pseudomonadati</taxon>
        <taxon>Pseudomonadota</taxon>
        <taxon>Gammaproteobacteria</taxon>
        <taxon>Thiotrichales</taxon>
        <taxon>Thiotrichaceae</taxon>
        <taxon>Venteria</taxon>
    </lineage>
</organism>
<gene>
    <name evidence="1" type="ORF">MBHS_05040</name>
    <name evidence="2" type="ORF">MBHS_05170</name>
</gene>